<sequence length="125" mass="13761">MRFCTILAALVLCLVELQPAVSRVVSSQARPGEVDKRSPIAPWYRPPPDDEGVENLDERVEKRVDLPFYNPGTGGFPTVKKRVDLPFYNPGTSGFPTVKKRVDLPFYNPGTGGFPTVEEGSPIEA</sequence>
<feature type="signal peptide" evidence="2">
    <location>
        <begin position="1"/>
        <end position="22"/>
    </location>
</feature>
<dbReference type="OrthoDB" id="3101412at2759"/>
<evidence type="ECO:0000256" key="1">
    <source>
        <dbReference type="SAM" id="MobiDB-lite"/>
    </source>
</evidence>
<name>A0A8H6X7Z4_9AGAR</name>
<organism evidence="3 4">
    <name type="scientific">Mycena venus</name>
    <dbReference type="NCBI Taxonomy" id="2733690"/>
    <lineage>
        <taxon>Eukaryota</taxon>
        <taxon>Fungi</taxon>
        <taxon>Dikarya</taxon>
        <taxon>Basidiomycota</taxon>
        <taxon>Agaricomycotina</taxon>
        <taxon>Agaricomycetes</taxon>
        <taxon>Agaricomycetidae</taxon>
        <taxon>Agaricales</taxon>
        <taxon>Marasmiineae</taxon>
        <taxon>Mycenaceae</taxon>
        <taxon>Mycena</taxon>
    </lineage>
</organism>
<evidence type="ECO:0000313" key="4">
    <source>
        <dbReference type="Proteomes" id="UP000620124"/>
    </source>
</evidence>
<accession>A0A8H6X7Z4</accession>
<dbReference type="EMBL" id="JACAZI010000023">
    <property type="protein sequence ID" value="KAF7336255.1"/>
    <property type="molecule type" value="Genomic_DNA"/>
</dbReference>
<dbReference type="AlphaFoldDB" id="A0A8H6X7Z4"/>
<keyword evidence="2" id="KW-0732">Signal</keyword>
<dbReference type="Proteomes" id="UP000620124">
    <property type="component" value="Unassembled WGS sequence"/>
</dbReference>
<proteinExistence type="predicted"/>
<protein>
    <submittedName>
        <fullName evidence="3">Uncharacterized protein</fullName>
    </submittedName>
</protein>
<feature type="region of interest" description="Disordered" evidence="1">
    <location>
        <begin position="26"/>
        <end position="53"/>
    </location>
</feature>
<gene>
    <name evidence="3" type="ORF">MVEN_02173600</name>
</gene>
<evidence type="ECO:0000256" key="2">
    <source>
        <dbReference type="SAM" id="SignalP"/>
    </source>
</evidence>
<evidence type="ECO:0000313" key="3">
    <source>
        <dbReference type="EMBL" id="KAF7336255.1"/>
    </source>
</evidence>
<reference evidence="3" key="1">
    <citation type="submission" date="2020-05" db="EMBL/GenBank/DDBJ databases">
        <title>Mycena genomes resolve the evolution of fungal bioluminescence.</title>
        <authorList>
            <person name="Tsai I.J."/>
        </authorList>
    </citation>
    <scope>NUCLEOTIDE SEQUENCE</scope>
    <source>
        <strain evidence="3">CCC161011</strain>
    </source>
</reference>
<feature type="chain" id="PRO_5034137147" evidence="2">
    <location>
        <begin position="23"/>
        <end position="125"/>
    </location>
</feature>
<keyword evidence="4" id="KW-1185">Reference proteome</keyword>
<comment type="caution">
    <text evidence="3">The sequence shown here is derived from an EMBL/GenBank/DDBJ whole genome shotgun (WGS) entry which is preliminary data.</text>
</comment>